<reference evidence="3 4" key="2">
    <citation type="submission" date="2013-02" db="EMBL/GenBank/DDBJ databases">
        <title>The Genome Sequence of Plasmodium falciparum CAMP/Malaysia.</title>
        <authorList>
            <consortium name="The Broad Institute Genome Sequencing Platform"/>
            <consortium name="The Broad Institute Genome Sequencing Center for Infectious Disease"/>
            <person name="Neafsey D."/>
            <person name="Cheeseman I."/>
            <person name="Volkman S."/>
            <person name="Adams J."/>
            <person name="Walker B."/>
            <person name="Young S.K."/>
            <person name="Zeng Q."/>
            <person name="Gargeya S."/>
            <person name="Fitzgerald M."/>
            <person name="Haas B."/>
            <person name="Abouelleil A."/>
            <person name="Alvarado L."/>
            <person name="Arachchi H.M."/>
            <person name="Berlin A.M."/>
            <person name="Chapman S.B."/>
            <person name="Dewar J."/>
            <person name="Goldberg J."/>
            <person name="Griggs A."/>
            <person name="Gujja S."/>
            <person name="Hansen M."/>
            <person name="Howarth C."/>
            <person name="Imamovic A."/>
            <person name="Larimer J."/>
            <person name="McCowan C."/>
            <person name="Murphy C."/>
            <person name="Neiman D."/>
            <person name="Pearson M."/>
            <person name="Priest M."/>
            <person name="Roberts A."/>
            <person name="Saif S."/>
            <person name="Shea T."/>
            <person name="Sisk P."/>
            <person name="Sykes S."/>
            <person name="Wortman J."/>
            <person name="Nusbaum C."/>
            <person name="Birren B."/>
        </authorList>
    </citation>
    <scope>NUCLEOTIDE SEQUENCE [LARGE SCALE GENOMIC DNA]</scope>
    <source>
        <strain evidence="3 4">CAMP/Malaysia</strain>
    </source>
</reference>
<evidence type="ECO:0000313" key="3">
    <source>
        <dbReference type="EMBL" id="ETW62165.1"/>
    </source>
</evidence>
<gene>
    <name evidence="3" type="ORF">PFMC_01955</name>
</gene>
<dbReference type="Proteomes" id="UP000030694">
    <property type="component" value="Unassembled WGS sequence"/>
</dbReference>
<feature type="region of interest" description="Disordered" evidence="1">
    <location>
        <begin position="457"/>
        <end position="479"/>
    </location>
</feature>
<feature type="compositionally biased region" description="Basic and acidic residues" evidence="1">
    <location>
        <begin position="457"/>
        <end position="469"/>
    </location>
</feature>
<keyword evidence="2" id="KW-0732">Signal</keyword>
<feature type="compositionally biased region" description="Basic residues" evidence="1">
    <location>
        <begin position="470"/>
        <end position="479"/>
    </location>
</feature>
<feature type="signal peptide" evidence="2">
    <location>
        <begin position="1"/>
        <end position="24"/>
    </location>
</feature>
<dbReference type="OMA" id="CTTIYNE"/>
<accession>A0A024XAQ5</accession>
<dbReference type="EMBL" id="KI927508">
    <property type="protein sequence ID" value="ETW62165.1"/>
    <property type="molecule type" value="Genomic_DNA"/>
</dbReference>
<sequence>MEKKENTFFFFSFFLLKALNFVSMVYDEEGKEKGLQKKKKGINKRNTRIFLRDKIKDIEIQCGKLKDYLKKKEEEKKIFQISTVLLKQYHSYLNNKLYNNISSCLPIFHHIFVTSCGIIFTNNDCYINDEKKKINQKKKIKNINNHLLYCKNGKSSFSDHCIYDEDICKNISSIYYPMKGKNKSTLIKQTNILYEEKENMLCTTLKDQSKKKKSCYVYNIQNNNINNNMYIESMTSENNKKKLNEKNIIYLSSLEGKKKKMYKKYKNDQDTSTLYTHNNNNNKILIKKKKKKCTTIYNENNKSISSTILNTSFNNIKKKKKMDYLNRKFIDKKCSTDKNLIISSSHTVDTISELVNMNNSSSDNNISTYNDIHVQNVCNKSNKIKRYNHNNIIKKIKNPTKYEISSSLSILLGCKTNAHNYYNDIYDEEYKKKYNHINKMNTQYNEPYNIQYVKEKHKTETETETETKTKAKKKKKKKKEKKDESYIDSYIDLIKNVKVFSFFENKEQIIQNNTFTNFFNNIKNFFFFSSNDKKEQKENNTSDHNNPYEQNKNINNKRQYNILKYQCVIKSKGIKIFLCVCPNCSKHFYLLIKKGSQKKMISKVLHPSYFVTLVKNLKKQKINLLKDEYEQMSDDNPSMKNIPYLDITTVEFFNDSLYYDETVQDFCQCYLKINETTNNFYDNMDILLYI</sequence>
<feature type="chain" id="PRO_5001537907" evidence="2">
    <location>
        <begin position="25"/>
        <end position="690"/>
    </location>
</feature>
<evidence type="ECO:0000256" key="2">
    <source>
        <dbReference type="SAM" id="SignalP"/>
    </source>
</evidence>
<name>A0A024XAQ5_PLAFC</name>
<evidence type="ECO:0000313" key="4">
    <source>
        <dbReference type="Proteomes" id="UP000030694"/>
    </source>
</evidence>
<dbReference type="OrthoDB" id="387504at2759"/>
<organism evidence="3 4">
    <name type="scientific">Plasmodium falciparum (isolate Camp / Malaysia)</name>
    <dbReference type="NCBI Taxonomy" id="5835"/>
    <lineage>
        <taxon>Eukaryota</taxon>
        <taxon>Sar</taxon>
        <taxon>Alveolata</taxon>
        <taxon>Apicomplexa</taxon>
        <taxon>Aconoidasida</taxon>
        <taxon>Haemosporida</taxon>
        <taxon>Plasmodiidae</taxon>
        <taxon>Plasmodium</taxon>
        <taxon>Plasmodium (Laverania)</taxon>
    </lineage>
</organism>
<protein>
    <submittedName>
        <fullName evidence="3">Uncharacterized protein</fullName>
    </submittedName>
</protein>
<evidence type="ECO:0000256" key="1">
    <source>
        <dbReference type="SAM" id="MobiDB-lite"/>
    </source>
</evidence>
<dbReference type="AlphaFoldDB" id="A0A024XAQ5"/>
<reference evidence="3 4" key="1">
    <citation type="submission" date="2013-02" db="EMBL/GenBank/DDBJ databases">
        <title>The Genome Annotation of Plasmodium falciparum CAMP/Malaysia.</title>
        <authorList>
            <consortium name="The Broad Institute Genome Sequencing Platform"/>
            <consortium name="The Broad Institute Genome Sequencing Center for Infectious Disease"/>
            <person name="Neafsey D."/>
            <person name="Hoffman S."/>
            <person name="Volkman S."/>
            <person name="Rosenthal P."/>
            <person name="Walker B."/>
            <person name="Young S.K."/>
            <person name="Zeng Q."/>
            <person name="Gargeya S."/>
            <person name="Fitzgerald M."/>
            <person name="Haas B."/>
            <person name="Abouelleil A."/>
            <person name="Allen A.W."/>
            <person name="Alvarado L."/>
            <person name="Arachchi H.M."/>
            <person name="Berlin A.M."/>
            <person name="Chapman S.B."/>
            <person name="Gainer-Dewar J."/>
            <person name="Goldberg J."/>
            <person name="Griggs A."/>
            <person name="Gujja S."/>
            <person name="Hansen M."/>
            <person name="Howarth C."/>
            <person name="Imamovic A."/>
            <person name="Ireland A."/>
            <person name="Larimer J."/>
            <person name="McCowan C."/>
            <person name="Murphy C."/>
            <person name="Pearson M."/>
            <person name="Poon T.W."/>
            <person name="Priest M."/>
            <person name="Roberts A."/>
            <person name="Saif S."/>
            <person name="Shea T."/>
            <person name="Sisk P."/>
            <person name="Sykes S."/>
            <person name="Wortman J."/>
            <person name="Nusbaum C."/>
            <person name="Birren B."/>
        </authorList>
    </citation>
    <scope>NUCLEOTIDE SEQUENCE [LARGE SCALE GENOMIC DNA]</scope>
    <source>
        <strain evidence="3 4">CAMP/Malaysia</strain>
    </source>
</reference>
<proteinExistence type="predicted"/>